<feature type="non-terminal residue" evidence="1">
    <location>
        <position position="62"/>
    </location>
</feature>
<accession>A0A2P6MNR5</accession>
<sequence>MICVKSQKVELPTTCVQYAEFYKINTARKLPCLALHLMRVSREMIILTSRPLTNVSGIPTCR</sequence>
<dbReference type="Proteomes" id="UP000241769">
    <property type="component" value="Unassembled WGS sequence"/>
</dbReference>
<keyword evidence="2" id="KW-1185">Reference proteome</keyword>
<dbReference type="EMBL" id="MDYQ01000616">
    <property type="protein sequence ID" value="PRP73369.1"/>
    <property type="molecule type" value="Genomic_DNA"/>
</dbReference>
<comment type="caution">
    <text evidence="1">The sequence shown here is derived from an EMBL/GenBank/DDBJ whole genome shotgun (WGS) entry which is preliminary data.</text>
</comment>
<evidence type="ECO:0000313" key="2">
    <source>
        <dbReference type="Proteomes" id="UP000241769"/>
    </source>
</evidence>
<dbReference type="InParanoid" id="A0A2P6MNR5"/>
<gene>
    <name evidence="1" type="ORF">PROFUN_16758</name>
</gene>
<dbReference type="AlphaFoldDB" id="A0A2P6MNR5"/>
<reference evidence="1 2" key="1">
    <citation type="journal article" date="2018" name="Genome Biol. Evol.">
        <title>Multiple Roots of Fruiting Body Formation in Amoebozoa.</title>
        <authorList>
            <person name="Hillmann F."/>
            <person name="Forbes G."/>
            <person name="Novohradska S."/>
            <person name="Ferling I."/>
            <person name="Riege K."/>
            <person name="Groth M."/>
            <person name="Westermann M."/>
            <person name="Marz M."/>
            <person name="Spaller T."/>
            <person name="Winckler T."/>
            <person name="Schaap P."/>
            <person name="Glockner G."/>
        </authorList>
    </citation>
    <scope>NUCLEOTIDE SEQUENCE [LARGE SCALE GENOMIC DNA]</scope>
    <source>
        <strain evidence="1 2">Jena</strain>
    </source>
</reference>
<protein>
    <submittedName>
        <fullName evidence="1">Uncharacterized protein</fullName>
    </submittedName>
</protein>
<organism evidence="1 2">
    <name type="scientific">Planoprotostelium fungivorum</name>
    <dbReference type="NCBI Taxonomy" id="1890364"/>
    <lineage>
        <taxon>Eukaryota</taxon>
        <taxon>Amoebozoa</taxon>
        <taxon>Evosea</taxon>
        <taxon>Variosea</taxon>
        <taxon>Cavosteliida</taxon>
        <taxon>Cavosteliaceae</taxon>
        <taxon>Planoprotostelium</taxon>
    </lineage>
</organism>
<proteinExistence type="predicted"/>
<name>A0A2P6MNR5_9EUKA</name>
<evidence type="ECO:0000313" key="1">
    <source>
        <dbReference type="EMBL" id="PRP73369.1"/>
    </source>
</evidence>